<dbReference type="PANTHER" id="PTHR10799">
    <property type="entry name" value="SNF2/RAD54 HELICASE FAMILY"/>
    <property type="match status" value="1"/>
</dbReference>
<dbReference type="SMART" id="SM00487">
    <property type="entry name" value="DEXDc"/>
    <property type="match status" value="1"/>
</dbReference>
<dbReference type="Gene3D" id="3.40.50.300">
    <property type="entry name" value="P-loop containing nucleotide triphosphate hydrolases"/>
    <property type="match status" value="1"/>
</dbReference>
<dbReference type="NCBIfam" id="NF038317">
    <property type="entry name" value="DISARM_DrmD"/>
    <property type="match status" value="1"/>
</dbReference>
<dbReference type="Pfam" id="PF00271">
    <property type="entry name" value="Helicase_C"/>
    <property type="match status" value="1"/>
</dbReference>
<protein>
    <submittedName>
        <fullName evidence="8">DISARM system SNF2-like helicase DrmD</fullName>
    </submittedName>
</protein>
<keyword evidence="1" id="KW-0547">Nucleotide-binding</keyword>
<feature type="domain" description="Helicase ATP-binding" evidence="6">
    <location>
        <begin position="121"/>
        <end position="308"/>
    </location>
</feature>
<dbReference type="InterPro" id="IPR014001">
    <property type="entry name" value="Helicase_ATP-bd"/>
</dbReference>
<dbReference type="PROSITE" id="PS51194">
    <property type="entry name" value="HELICASE_CTER"/>
    <property type="match status" value="1"/>
</dbReference>
<dbReference type="InterPro" id="IPR027417">
    <property type="entry name" value="P-loop_NTPase"/>
</dbReference>
<dbReference type="Pfam" id="PF00176">
    <property type="entry name" value="SNF2-rel_dom"/>
    <property type="match status" value="1"/>
</dbReference>
<dbReference type="CDD" id="cd18011">
    <property type="entry name" value="DEXDc_RapA"/>
    <property type="match status" value="1"/>
</dbReference>
<dbReference type="PROSITE" id="PS51192">
    <property type="entry name" value="HELICASE_ATP_BIND_1"/>
    <property type="match status" value="1"/>
</dbReference>
<feature type="domain" description="Helicase C-terminal" evidence="7">
    <location>
        <begin position="492"/>
        <end position="659"/>
    </location>
</feature>
<evidence type="ECO:0000259" key="6">
    <source>
        <dbReference type="PROSITE" id="PS51192"/>
    </source>
</evidence>
<dbReference type="Proteomes" id="UP001499978">
    <property type="component" value="Unassembled WGS sequence"/>
</dbReference>
<dbReference type="InterPro" id="IPR001650">
    <property type="entry name" value="Helicase_C-like"/>
</dbReference>
<evidence type="ECO:0000256" key="5">
    <source>
        <dbReference type="SAM" id="Coils"/>
    </source>
</evidence>
<gene>
    <name evidence="8" type="primary">drmD</name>
    <name evidence="8" type="ORF">GCM10010201_20920</name>
</gene>
<dbReference type="RefSeq" id="WP_344171731.1">
    <property type="nucleotide sequence ID" value="NZ_BAAARY010000008.1"/>
</dbReference>
<keyword evidence="5" id="KW-0175">Coiled coil</keyword>
<evidence type="ECO:0000259" key="7">
    <source>
        <dbReference type="PROSITE" id="PS51194"/>
    </source>
</evidence>
<sequence>MAAGIPQVNDLVEVRGRRWVVSDLDPAPGGGSTVVGLQSVEDGRYGDALDVVWEIEPGRRVLPVGSLPDLASGRFDPPQRLAAFLDAIRWSAVTSADTTLLQAPFRSGVAIEDYQLEPVARAVDAPTVNLLLADDVGLGKTIEAGLVAQELLLRHRARSVMIICPAGLTTKWRDEMAEKFGLEFVVVDSSQCATLRRTHGSAANPFRAYPLVIVSLPWLRGPRAQRLLDEVLPADGLSDTPVFDLLILDEAHHVAPAAPKQEYAVDSHQTKLLRRLAPHFAHRLFLSATPHNGYQTSYTALLEIIDPLQFARGMPPDDAALKSTVVRRLKRDITRADGTPRFVERTARALPVEYPEGEREVHALLGQFAAARRRRLRQSRGRRATDLVTLLLKKRLFSSPAAFAHTVAVYGETLRARAEGAAPPPSTFDEDAWFDDFVETSATVDDDSLAEVEDGALEVSGRLTPEADPDELALLRQLDNWARAHSGRADAKATELLTFLEAVCRPGGHWTNERVVVFTEYRDTQLWLEQLLRAHGLGEERLELLYGGMDPNRRELLRLAFQADPAVNPVRILLATDAASEGIDLQRHCHRLVNYDIPFNPNKLEQRIGRIDRYGQRQPPEIFHFVGLGWEKATDSYEADLEFLSRVARKVAHMEADLGSVNAVLAEAVQDRMLGRLDPGFDVAAATPRTTKRRRERGSIAADRDVAEQVRRLHAAIDTTVDQLGVTPGNVRRVVDTALNLARQQPLRPHLDERELAPGLVEVPPLTGEWARTTAGLTDKLTGVPRPVSFDAQTAQGRDDVVLAHLGHPLVAMSTRLLRAAVWSAHSGLHRATAVVSDDPDLTEPLVAAYARFVLVGSDGVRLHEEVLYAGGWARPDGRFARLDNLGTLDRLLRGALADGTEAGARLRDRFVTGWPKLREGLLGAVQARARDRQGSLRQKLDRRRDTERDQVNAALDRFRDALRAALNEEPEETLLDLLKDPKELAQARKDRHSWEERLAHLDTDRQRELLRVDARYADLTPHLFPVAVVCLIPEREAVR</sequence>
<reference evidence="9" key="1">
    <citation type="journal article" date="2019" name="Int. J. Syst. Evol. Microbiol.">
        <title>The Global Catalogue of Microorganisms (GCM) 10K type strain sequencing project: providing services to taxonomists for standard genome sequencing and annotation.</title>
        <authorList>
            <consortium name="The Broad Institute Genomics Platform"/>
            <consortium name="The Broad Institute Genome Sequencing Center for Infectious Disease"/>
            <person name="Wu L."/>
            <person name="Ma J."/>
        </authorList>
    </citation>
    <scope>NUCLEOTIDE SEQUENCE [LARGE SCALE GENOMIC DNA]</scope>
    <source>
        <strain evidence="9">JCM 3367</strain>
    </source>
</reference>
<dbReference type="Gene3D" id="3.40.50.10810">
    <property type="entry name" value="Tandem AAA-ATPase domain"/>
    <property type="match status" value="1"/>
</dbReference>
<evidence type="ECO:0000256" key="3">
    <source>
        <dbReference type="ARBA" id="ARBA00022806"/>
    </source>
</evidence>
<evidence type="ECO:0000256" key="1">
    <source>
        <dbReference type="ARBA" id="ARBA00022741"/>
    </source>
</evidence>
<dbReference type="InterPro" id="IPR038718">
    <property type="entry name" value="SNF2-like_sf"/>
</dbReference>
<keyword evidence="4" id="KW-0067">ATP-binding</keyword>
<dbReference type="SUPFAM" id="SSF52540">
    <property type="entry name" value="P-loop containing nucleoside triphosphate hydrolases"/>
    <property type="match status" value="2"/>
</dbReference>
<dbReference type="InterPro" id="IPR057342">
    <property type="entry name" value="DEXDc_RapA"/>
</dbReference>
<feature type="coiled-coil region" evidence="5">
    <location>
        <begin position="949"/>
        <end position="1005"/>
    </location>
</feature>
<organism evidence="8 9">
    <name type="scientific">Pilimelia columellifera subsp. columellifera</name>
    <dbReference type="NCBI Taxonomy" id="706583"/>
    <lineage>
        <taxon>Bacteria</taxon>
        <taxon>Bacillati</taxon>
        <taxon>Actinomycetota</taxon>
        <taxon>Actinomycetes</taxon>
        <taxon>Micromonosporales</taxon>
        <taxon>Micromonosporaceae</taxon>
        <taxon>Pilimelia</taxon>
    </lineage>
</organism>
<dbReference type="EMBL" id="BAAARY010000008">
    <property type="protein sequence ID" value="GAA2522623.1"/>
    <property type="molecule type" value="Genomic_DNA"/>
</dbReference>
<evidence type="ECO:0000313" key="8">
    <source>
        <dbReference type="EMBL" id="GAA2522623.1"/>
    </source>
</evidence>
<keyword evidence="3" id="KW-0347">Helicase</keyword>
<dbReference type="SMART" id="SM00490">
    <property type="entry name" value="HELICc"/>
    <property type="match status" value="1"/>
</dbReference>
<evidence type="ECO:0000313" key="9">
    <source>
        <dbReference type="Proteomes" id="UP001499978"/>
    </source>
</evidence>
<name>A0ABP6ATS8_9ACTN</name>
<proteinExistence type="predicted"/>
<evidence type="ECO:0000256" key="4">
    <source>
        <dbReference type="ARBA" id="ARBA00022840"/>
    </source>
</evidence>
<accession>A0ABP6ATS8</accession>
<dbReference type="InterPro" id="IPR000330">
    <property type="entry name" value="SNF2_N"/>
</dbReference>
<dbReference type="CDD" id="cd18793">
    <property type="entry name" value="SF2_C_SNF"/>
    <property type="match status" value="1"/>
</dbReference>
<keyword evidence="9" id="KW-1185">Reference proteome</keyword>
<keyword evidence="2" id="KW-0378">Hydrolase</keyword>
<evidence type="ECO:0000256" key="2">
    <source>
        <dbReference type="ARBA" id="ARBA00022801"/>
    </source>
</evidence>
<dbReference type="InterPro" id="IPR049730">
    <property type="entry name" value="SNF2/RAD54-like_C"/>
</dbReference>
<comment type="caution">
    <text evidence="8">The sequence shown here is derived from an EMBL/GenBank/DDBJ whole genome shotgun (WGS) entry which is preliminary data.</text>
</comment>